<dbReference type="AlphaFoldDB" id="W1UIV0"/>
<sequence length="20" mass="2159">MIIVGEKINTSLKGITEAIK</sequence>
<gene>
    <name evidence="1" type="ORF">Q612_NSC00006G0002</name>
</gene>
<feature type="non-terminal residue" evidence="1">
    <location>
        <position position="20"/>
    </location>
</feature>
<organism evidence="1 2">
    <name type="scientific">Negativicoccus succinicivorans DORA_17_25</name>
    <dbReference type="NCBI Taxonomy" id="1403945"/>
    <lineage>
        <taxon>Bacteria</taxon>
        <taxon>Bacillati</taxon>
        <taxon>Bacillota</taxon>
        <taxon>Negativicutes</taxon>
        <taxon>Veillonellales</taxon>
        <taxon>Veillonellaceae</taxon>
        <taxon>Negativicoccus</taxon>
    </lineage>
</organism>
<evidence type="ECO:0000313" key="2">
    <source>
        <dbReference type="Proteomes" id="UP000018840"/>
    </source>
</evidence>
<comment type="caution">
    <text evidence="1">The sequence shown here is derived from an EMBL/GenBank/DDBJ whole genome shotgun (WGS) entry which is preliminary data.</text>
</comment>
<dbReference type="EMBL" id="AZMC01000006">
    <property type="protein sequence ID" value="ETI91548.1"/>
    <property type="molecule type" value="Genomic_DNA"/>
</dbReference>
<proteinExistence type="predicted"/>
<accession>W1UIV0</accession>
<evidence type="ECO:0000313" key="1">
    <source>
        <dbReference type="EMBL" id="ETI91548.1"/>
    </source>
</evidence>
<name>W1UIV0_9FIRM</name>
<protein>
    <submittedName>
        <fullName evidence="1">Uncharacterized protein</fullName>
    </submittedName>
</protein>
<reference evidence="1 2" key="1">
    <citation type="submission" date="2013-12" db="EMBL/GenBank/DDBJ databases">
        <title>A Varibaculum cambriense genome reconstructed from a premature infant gut community with otherwise low bacterial novelty that shifts toward anaerobic metabolism during the third week of life.</title>
        <authorList>
            <person name="Brown C.T."/>
            <person name="Sharon I."/>
            <person name="Thomas B.C."/>
            <person name="Castelle C.J."/>
            <person name="Morowitz M.J."/>
            <person name="Banfield J.F."/>
        </authorList>
    </citation>
    <scope>NUCLEOTIDE SEQUENCE [LARGE SCALE GENOMIC DNA]</scope>
    <source>
        <strain evidence="2">DORA_17_25</strain>
    </source>
</reference>
<dbReference type="Proteomes" id="UP000018840">
    <property type="component" value="Unassembled WGS sequence"/>
</dbReference>